<reference evidence="1 2" key="1">
    <citation type="submission" date="2023-07" db="EMBL/GenBank/DDBJ databases">
        <title>Sorghum-associated microbial communities from plants grown in Nebraska, USA.</title>
        <authorList>
            <person name="Schachtman D."/>
        </authorList>
    </citation>
    <scope>NUCLEOTIDE SEQUENCE [LARGE SCALE GENOMIC DNA]</scope>
    <source>
        <strain evidence="1 2">BE187</strain>
    </source>
</reference>
<organism evidence="1 2">
    <name type="scientific">Agrilutibacter niabensis</name>
    <dbReference type="NCBI Taxonomy" id="380628"/>
    <lineage>
        <taxon>Bacteria</taxon>
        <taxon>Pseudomonadati</taxon>
        <taxon>Pseudomonadota</taxon>
        <taxon>Gammaproteobacteria</taxon>
        <taxon>Lysobacterales</taxon>
        <taxon>Lysobacteraceae</taxon>
        <taxon>Agrilutibacter</taxon>
    </lineage>
</organism>
<dbReference type="InterPro" id="IPR036736">
    <property type="entry name" value="ACP-like_sf"/>
</dbReference>
<protein>
    <submittedName>
        <fullName evidence="1">Acyl carrier protein</fullName>
    </submittedName>
</protein>
<sequence>MERRGQIKQFVLQNFLFSDNESAIGDEDPLIRGGVVDSIGIHELIVFLERNFQISVSPEEMTPAIFDSIRSVDEFVTRKLAI</sequence>
<dbReference type="EMBL" id="JAVDVW010000001">
    <property type="protein sequence ID" value="MDR7098870.1"/>
    <property type="molecule type" value="Genomic_DNA"/>
</dbReference>
<proteinExistence type="predicted"/>
<name>A0ABU1VNF0_9GAMM</name>
<evidence type="ECO:0000313" key="2">
    <source>
        <dbReference type="Proteomes" id="UP001267878"/>
    </source>
</evidence>
<dbReference type="SUPFAM" id="SSF47336">
    <property type="entry name" value="ACP-like"/>
    <property type="match status" value="1"/>
</dbReference>
<gene>
    <name evidence="1" type="ORF">J2X04_001217</name>
</gene>
<keyword evidence="2" id="KW-1185">Reference proteome</keyword>
<accession>A0ABU1VNF0</accession>
<evidence type="ECO:0000313" key="1">
    <source>
        <dbReference type="EMBL" id="MDR7098870.1"/>
    </source>
</evidence>
<dbReference type="Proteomes" id="UP001267878">
    <property type="component" value="Unassembled WGS sequence"/>
</dbReference>
<comment type="caution">
    <text evidence="1">The sequence shown here is derived from an EMBL/GenBank/DDBJ whole genome shotgun (WGS) entry which is preliminary data.</text>
</comment>
<dbReference type="Gene3D" id="1.10.1200.10">
    <property type="entry name" value="ACP-like"/>
    <property type="match status" value="1"/>
</dbReference>
<dbReference type="RefSeq" id="WP_310052973.1">
    <property type="nucleotide sequence ID" value="NZ_JAVDVW010000001.1"/>
</dbReference>